<dbReference type="InterPro" id="IPR000073">
    <property type="entry name" value="AB_hydrolase_1"/>
</dbReference>
<feature type="chain" id="PRO_5015597954" description="AB hydrolase-1 domain-containing protein" evidence="1">
    <location>
        <begin position="22"/>
        <end position="374"/>
    </location>
</feature>
<dbReference type="SUPFAM" id="SSF53474">
    <property type="entry name" value="alpha/beta-Hydrolases"/>
    <property type="match status" value="1"/>
</dbReference>
<evidence type="ECO:0000313" key="4">
    <source>
        <dbReference type="Proteomes" id="UP000241690"/>
    </source>
</evidence>
<dbReference type="Pfam" id="PF12697">
    <property type="entry name" value="Abhydrolase_6"/>
    <property type="match status" value="1"/>
</dbReference>
<dbReference type="EMBL" id="KZ679715">
    <property type="protein sequence ID" value="PTB47557.1"/>
    <property type="molecule type" value="Genomic_DNA"/>
</dbReference>
<dbReference type="Gene3D" id="3.40.50.1820">
    <property type="entry name" value="alpha/beta hydrolase"/>
    <property type="match status" value="1"/>
</dbReference>
<dbReference type="GeneID" id="36619939"/>
<dbReference type="AlphaFoldDB" id="A0A2T3ZRX3"/>
<feature type="signal peptide" evidence="1">
    <location>
        <begin position="1"/>
        <end position="21"/>
    </location>
</feature>
<dbReference type="Proteomes" id="UP000241690">
    <property type="component" value="Unassembled WGS sequence"/>
</dbReference>
<organism evidence="3 4">
    <name type="scientific">Trichoderma harzianum CBS 226.95</name>
    <dbReference type="NCBI Taxonomy" id="983964"/>
    <lineage>
        <taxon>Eukaryota</taxon>
        <taxon>Fungi</taxon>
        <taxon>Dikarya</taxon>
        <taxon>Ascomycota</taxon>
        <taxon>Pezizomycotina</taxon>
        <taxon>Sordariomycetes</taxon>
        <taxon>Hypocreomycetidae</taxon>
        <taxon>Hypocreales</taxon>
        <taxon>Hypocreaceae</taxon>
        <taxon>Trichoderma</taxon>
    </lineage>
</organism>
<reference evidence="3 4" key="1">
    <citation type="submission" date="2016-07" db="EMBL/GenBank/DDBJ databases">
        <title>Multiple horizontal gene transfer events from other fungi enriched the ability of initially mycotrophic Trichoderma (Ascomycota) to feed on dead plant biomass.</title>
        <authorList>
            <consortium name="DOE Joint Genome Institute"/>
            <person name="Aerts A."/>
            <person name="Atanasova L."/>
            <person name="Chenthamara K."/>
            <person name="Zhang J."/>
            <person name="Grujic M."/>
            <person name="Henrissat B."/>
            <person name="Kuo A."/>
            <person name="Salamov A."/>
            <person name="Lipzen A."/>
            <person name="Labutti K."/>
            <person name="Barry K."/>
            <person name="Miao Y."/>
            <person name="Rahimi M.J."/>
            <person name="Shen Q."/>
            <person name="Grigoriev I.V."/>
            <person name="Kubicek C.P."/>
            <person name="Druzhinina I.S."/>
        </authorList>
    </citation>
    <scope>NUCLEOTIDE SEQUENCE [LARGE SCALE GENOMIC DNA]</scope>
    <source>
        <strain evidence="3 4">CBS 226.95</strain>
    </source>
</reference>
<keyword evidence="4" id="KW-1185">Reference proteome</keyword>
<gene>
    <name evidence="3" type="ORF">M431DRAFT_102057</name>
</gene>
<evidence type="ECO:0000256" key="1">
    <source>
        <dbReference type="SAM" id="SignalP"/>
    </source>
</evidence>
<protein>
    <recommendedName>
        <fullName evidence="2">AB hydrolase-1 domain-containing protein</fullName>
    </recommendedName>
</protein>
<accession>A0A2T3ZRX3</accession>
<sequence>MGPFGQYIALPIVLFVSGTWAKLCRSYTIPITITSANLVYGLPPLQDNFDVARLVDTITSRTPPTTPPFSGSTNVTANYTIAATFCSPGRGEVDPHKSTVIIATHGLNFDGSYWDPKLGTSYSFVDWAISQGYSVFYYDRLGVGDSTRVSGYVAQLSNQVAVLAELTRLVKSGQYTGKYSQTKVVYMGHSFGSAISYTALANDVSLADAIVLTGFSLNTTYANPLGFLQASQPRIAASQHPAKWQQLDTGYLVPADLYSNVNTFFNGNYDKSVAEYAEAHKQPFALSELLTITSIPSLRFPSIGPAMIISGKLDFIYCTSNCDDVLKTPGAEVFAYAKAFKAVSYPDAGHGLNLHANANGVFQQITDFLSEQGL</sequence>
<dbReference type="InterPro" id="IPR029058">
    <property type="entry name" value="AB_hydrolase_fold"/>
</dbReference>
<keyword evidence="1" id="KW-0732">Signal</keyword>
<proteinExistence type="predicted"/>
<name>A0A2T3ZRX3_TRIHA</name>
<evidence type="ECO:0000259" key="2">
    <source>
        <dbReference type="Pfam" id="PF12697"/>
    </source>
</evidence>
<dbReference type="RefSeq" id="XP_024767234.1">
    <property type="nucleotide sequence ID" value="XM_024911380.1"/>
</dbReference>
<feature type="domain" description="AB hydrolase-1" evidence="2">
    <location>
        <begin position="104"/>
        <end position="356"/>
    </location>
</feature>
<evidence type="ECO:0000313" key="3">
    <source>
        <dbReference type="EMBL" id="PTB47557.1"/>
    </source>
</evidence>